<keyword evidence="3" id="KW-1185">Reference proteome</keyword>
<dbReference type="Proteomes" id="UP001066276">
    <property type="component" value="Chromosome 4_1"/>
</dbReference>
<protein>
    <submittedName>
        <fullName evidence="2">Uncharacterized protein</fullName>
    </submittedName>
</protein>
<sequence length="98" mass="11005">MRRLPDQRVSGGERAARGGESLGRESVEESGQLVRRLMERRVSGGERQWVEETHGAKSQRRRPGSEWRRLTEQRVSGGERAVSGGDSRSRESVEESGQ</sequence>
<gene>
    <name evidence="2" type="ORF">NDU88_000604</name>
</gene>
<feature type="compositionally biased region" description="Basic and acidic residues" evidence="1">
    <location>
        <begin position="14"/>
        <end position="27"/>
    </location>
</feature>
<dbReference type="EMBL" id="JANPWB010000007">
    <property type="protein sequence ID" value="KAJ1168687.1"/>
    <property type="molecule type" value="Genomic_DNA"/>
</dbReference>
<reference evidence="2" key="1">
    <citation type="journal article" date="2022" name="bioRxiv">
        <title>Sequencing and chromosome-scale assembly of the giantPleurodeles waltlgenome.</title>
        <authorList>
            <person name="Brown T."/>
            <person name="Elewa A."/>
            <person name="Iarovenko S."/>
            <person name="Subramanian E."/>
            <person name="Araus A.J."/>
            <person name="Petzold A."/>
            <person name="Susuki M."/>
            <person name="Suzuki K.-i.T."/>
            <person name="Hayashi T."/>
            <person name="Toyoda A."/>
            <person name="Oliveira C."/>
            <person name="Osipova E."/>
            <person name="Leigh N.D."/>
            <person name="Simon A."/>
            <person name="Yun M.H."/>
        </authorList>
    </citation>
    <scope>NUCLEOTIDE SEQUENCE</scope>
    <source>
        <strain evidence="2">20211129_DDA</strain>
        <tissue evidence="2">Liver</tissue>
    </source>
</reference>
<organism evidence="2 3">
    <name type="scientific">Pleurodeles waltl</name>
    <name type="common">Iberian ribbed newt</name>
    <dbReference type="NCBI Taxonomy" id="8319"/>
    <lineage>
        <taxon>Eukaryota</taxon>
        <taxon>Metazoa</taxon>
        <taxon>Chordata</taxon>
        <taxon>Craniata</taxon>
        <taxon>Vertebrata</taxon>
        <taxon>Euteleostomi</taxon>
        <taxon>Amphibia</taxon>
        <taxon>Batrachia</taxon>
        <taxon>Caudata</taxon>
        <taxon>Salamandroidea</taxon>
        <taxon>Salamandridae</taxon>
        <taxon>Pleurodelinae</taxon>
        <taxon>Pleurodeles</taxon>
    </lineage>
</organism>
<accession>A0AAV7SX29</accession>
<evidence type="ECO:0000313" key="3">
    <source>
        <dbReference type="Proteomes" id="UP001066276"/>
    </source>
</evidence>
<feature type="compositionally biased region" description="Basic and acidic residues" evidence="1">
    <location>
        <begin position="36"/>
        <end position="55"/>
    </location>
</feature>
<comment type="caution">
    <text evidence="2">The sequence shown here is derived from an EMBL/GenBank/DDBJ whole genome shotgun (WGS) entry which is preliminary data.</text>
</comment>
<feature type="compositionally biased region" description="Basic and acidic residues" evidence="1">
    <location>
        <begin position="63"/>
        <end position="72"/>
    </location>
</feature>
<evidence type="ECO:0000313" key="2">
    <source>
        <dbReference type="EMBL" id="KAJ1168687.1"/>
    </source>
</evidence>
<feature type="compositionally biased region" description="Basic and acidic residues" evidence="1">
    <location>
        <begin position="87"/>
        <end position="98"/>
    </location>
</feature>
<proteinExistence type="predicted"/>
<evidence type="ECO:0000256" key="1">
    <source>
        <dbReference type="SAM" id="MobiDB-lite"/>
    </source>
</evidence>
<dbReference type="AlphaFoldDB" id="A0AAV7SX29"/>
<name>A0AAV7SX29_PLEWA</name>
<feature type="region of interest" description="Disordered" evidence="1">
    <location>
        <begin position="1"/>
        <end position="98"/>
    </location>
</feature>